<organism evidence="1">
    <name type="scientific">Cucumis melo</name>
    <name type="common">Muskmelon</name>
    <dbReference type="NCBI Taxonomy" id="3656"/>
    <lineage>
        <taxon>Eukaryota</taxon>
        <taxon>Viridiplantae</taxon>
        <taxon>Streptophyta</taxon>
        <taxon>Embryophyta</taxon>
        <taxon>Tracheophyta</taxon>
        <taxon>Spermatophyta</taxon>
        <taxon>Magnoliopsida</taxon>
        <taxon>eudicotyledons</taxon>
        <taxon>Gunneridae</taxon>
        <taxon>Pentapetalae</taxon>
        <taxon>rosids</taxon>
        <taxon>fabids</taxon>
        <taxon>Cucurbitales</taxon>
        <taxon>Cucurbitaceae</taxon>
        <taxon>Benincaseae</taxon>
        <taxon>Cucumis</taxon>
    </lineage>
</organism>
<evidence type="ECO:0000313" key="1">
    <source>
        <dbReference type="EnsemblPlants" id="MELO3C008239.2.1"/>
    </source>
</evidence>
<protein>
    <submittedName>
        <fullName evidence="1">Uncharacterized protein</fullName>
    </submittedName>
</protein>
<dbReference type="AlphaFoldDB" id="A0A9I9CTW2"/>
<proteinExistence type="predicted"/>
<dbReference type="Gramene" id="MELO3C008239.2.1">
    <property type="protein sequence ID" value="MELO3C008239.2.1"/>
    <property type="gene ID" value="MELO3C008239.2"/>
</dbReference>
<name>A0A9I9CTW2_CUCME</name>
<accession>A0A9I9CTW2</accession>
<dbReference type="EnsemblPlants" id="MELO3C008239.2.1">
    <property type="protein sequence ID" value="MELO3C008239.2.1"/>
    <property type="gene ID" value="MELO3C008239.2"/>
</dbReference>
<reference evidence="1" key="1">
    <citation type="submission" date="2023-03" db="UniProtKB">
        <authorList>
            <consortium name="EnsemblPlants"/>
        </authorList>
    </citation>
    <scope>IDENTIFICATION</scope>
</reference>
<sequence>MAVRNGWQGRRSIRWFGGLLQMAAEESTRERLKTRGTLTRAVHLPCEVVKT</sequence>